<accession>A0A422NJ24</accession>
<evidence type="ECO:0000313" key="2">
    <source>
        <dbReference type="EMBL" id="RNF05456.1"/>
    </source>
</evidence>
<keyword evidence="3" id="KW-1185">Reference proteome</keyword>
<sequence length="572" mass="65042">MVTYRKITPEGQAALEEMEREYDLLHREELAYNGYTTVPIQEWKEIVLKSNSTEEELESACTNLQDKLNELVTKIGCTMKKTLSKRLPQIAVAEGEKETTDEDANEVVVITENDCNHVRYIIALARRRLRDYDKAESICMEILSSDHSNCDALESLIELYTGTERPGKLCELFDKIQAWSNAEELKPNPTETTMEFASAKHHGNKSYLLEVAMVLLSDIVIEAASVHYIENGEGSTSRFFLEAISPIIHAIGPQYTSLFLESLFRSMDEQHVAARLKSSTAKGSEDTIGVVISFLKMLLARNMYELVEDPVRFEFYILSKLHSVLRYAGREHESYKICERLIRLYREKSGKFELPSGKRIPGVERGSLDDLEPAYRLALFQFVEDRAMDSLSLGKRFCIQAIEEFPDEASPWEILALILHKEDPINGLADAVVAAKKAFSLDPKNLSVVILLANLYKAQKRYQLYDTMMDRYRLLRFLIESAASDEDMKATLEEVKHLDELHPPAGEPDEFSVQFAELSDHNDRMEMTHTYSMPIDKEPRVFGNQPISAPILDPAINAEKPNRPKDVGVVSK</sequence>
<dbReference type="EMBL" id="MKKU01000636">
    <property type="protein sequence ID" value="RNF05456.1"/>
    <property type="molecule type" value="Genomic_DNA"/>
</dbReference>
<gene>
    <name evidence="2" type="ORF">Tco025E_07773</name>
</gene>
<name>A0A422NJ24_9TRYP</name>
<dbReference type="OrthoDB" id="272606at2759"/>
<evidence type="ECO:0000256" key="1">
    <source>
        <dbReference type="SAM" id="MobiDB-lite"/>
    </source>
</evidence>
<dbReference type="InterPro" id="IPR011990">
    <property type="entry name" value="TPR-like_helical_dom_sf"/>
</dbReference>
<reference evidence="2 3" key="1">
    <citation type="journal article" date="2018" name="BMC Genomics">
        <title>Genomic comparison of Trypanosoma conorhini and Trypanosoma rangeli to Trypanosoma cruzi strains of high and low virulence.</title>
        <authorList>
            <person name="Bradwell K.R."/>
            <person name="Koparde V.N."/>
            <person name="Matveyev A.V."/>
            <person name="Serrano M.G."/>
            <person name="Alves J.M."/>
            <person name="Parikh H."/>
            <person name="Huang B."/>
            <person name="Lee V."/>
            <person name="Espinosa-Alvarez O."/>
            <person name="Ortiz P.A."/>
            <person name="Costa-Martins A.G."/>
            <person name="Teixeira M.M."/>
            <person name="Buck G.A."/>
        </authorList>
    </citation>
    <scope>NUCLEOTIDE SEQUENCE [LARGE SCALE GENOMIC DNA]</scope>
    <source>
        <strain evidence="2 3">025E</strain>
    </source>
</reference>
<dbReference type="Proteomes" id="UP000284403">
    <property type="component" value="Unassembled WGS sequence"/>
</dbReference>
<dbReference type="AlphaFoldDB" id="A0A422NJ24"/>
<organism evidence="2 3">
    <name type="scientific">Trypanosoma conorhini</name>
    <dbReference type="NCBI Taxonomy" id="83891"/>
    <lineage>
        <taxon>Eukaryota</taxon>
        <taxon>Discoba</taxon>
        <taxon>Euglenozoa</taxon>
        <taxon>Kinetoplastea</taxon>
        <taxon>Metakinetoplastina</taxon>
        <taxon>Trypanosomatida</taxon>
        <taxon>Trypanosomatidae</taxon>
        <taxon>Trypanosoma</taxon>
    </lineage>
</organism>
<comment type="caution">
    <text evidence="2">The sequence shown here is derived from an EMBL/GenBank/DDBJ whole genome shotgun (WGS) entry which is preliminary data.</text>
</comment>
<dbReference type="SUPFAM" id="SSF48452">
    <property type="entry name" value="TPR-like"/>
    <property type="match status" value="2"/>
</dbReference>
<feature type="region of interest" description="Disordered" evidence="1">
    <location>
        <begin position="553"/>
        <end position="572"/>
    </location>
</feature>
<dbReference type="GeneID" id="40321384"/>
<dbReference type="Gene3D" id="1.25.40.10">
    <property type="entry name" value="Tetratricopeptide repeat domain"/>
    <property type="match status" value="1"/>
</dbReference>
<dbReference type="RefSeq" id="XP_029225250.1">
    <property type="nucleotide sequence ID" value="XM_029374632.1"/>
</dbReference>
<protein>
    <submittedName>
        <fullName evidence="2">Uncharacterized protein</fullName>
    </submittedName>
</protein>
<evidence type="ECO:0000313" key="3">
    <source>
        <dbReference type="Proteomes" id="UP000284403"/>
    </source>
</evidence>
<proteinExistence type="predicted"/>